<dbReference type="InterPro" id="IPR029060">
    <property type="entry name" value="PIN-like_dom_sf"/>
</dbReference>
<evidence type="ECO:0000313" key="3">
    <source>
        <dbReference type="EMBL" id="RLQ21213.1"/>
    </source>
</evidence>
<name>A0A3L7DYL9_9GAMM</name>
<comment type="caution">
    <text evidence="3">The sequence shown here is derived from an EMBL/GenBank/DDBJ whole genome shotgun (WGS) entry which is preliminary data.</text>
</comment>
<dbReference type="CDD" id="cd09873">
    <property type="entry name" value="PIN_Pae0151-like"/>
    <property type="match status" value="1"/>
</dbReference>
<dbReference type="InterPro" id="IPR044153">
    <property type="entry name" value="PIN_Pae0151-like"/>
</dbReference>
<dbReference type="RefSeq" id="WP_117955852.1">
    <property type="nucleotide sequence ID" value="NZ_QRAN01000015.1"/>
</dbReference>
<feature type="domain" description="PIN" evidence="2">
    <location>
        <begin position="5"/>
        <end position="132"/>
    </location>
</feature>
<dbReference type="Proteomes" id="UP000265509">
    <property type="component" value="Unassembled WGS sequence"/>
</dbReference>
<organism evidence="3 4">
    <name type="scientific">Seongchinamella sediminis</name>
    <dbReference type="NCBI Taxonomy" id="2283635"/>
    <lineage>
        <taxon>Bacteria</taxon>
        <taxon>Pseudomonadati</taxon>
        <taxon>Pseudomonadota</taxon>
        <taxon>Gammaproteobacteria</taxon>
        <taxon>Cellvibrionales</taxon>
        <taxon>Halieaceae</taxon>
        <taxon>Seongchinamella</taxon>
    </lineage>
</organism>
<dbReference type="PANTHER" id="PTHR35901:SF1">
    <property type="entry name" value="EXONUCLEASE VAPC9"/>
    <property type="match status" value="1"/>
</dbReference>
<keyword evidence="4" id="KW-1185">Reference proteome</keyword>
<sequence>MTAFVLDNSVSMRWLLASEKSLDQRYAERVLKSLAEAGAVVPNLWHLEAANVLLGALSRKTLEVADVDRFTTQLESLPITTDTSTARQAFGHTMSLAKAYRLSSYDAAYLELAVRKGLPLATLDKAMRKAAKQSNVDIYLM</sequence>
<dbReference type="AlphaFoldDB" id="A0A3L7DYL9"/>
<dbReference type="Pfam" id="PF01850">
    <property type="entry name" value="PIN"/>
    <property type="match status" value="1"/>
</dbReference>
<dbReference type="InterPro" id="IPR002716">
    <property type="entry name" value="PIN_dom"/>
</dbReference>
<dbReference type="SUPFAM" id="SSF88723">
    <property type="entry name" value="PIN domain-like"/>
    <property type="match status" value="1"/>
</dbReference>
<dbReference type="OrthoDB" id="328160at2"/>
<evidence type="ECO:0000259" key="2">
    <source>
        <dbReference type="Pfam" id="PF01850"/>
    </source>
</evidence>
<accession>A0A3L7DYL9</accession>
<gene>
    <name evidence="3" type="ORF">DWB85_14130</name>
</gene>
<evidence type="ECO:0000313" key="4">
    <source>
        <dbReference type="Proteomes" id="UP000265509"/>
    </source>
</evidence>
<reference evidence="3 4" key="1">
    <citation type="submission" date="2018-07" db="EMBL/GenBank/DDBJ databases">
        <title>Halioglobus sp. genome submission.</title>
        <authorList>
            <person name="Ye M.-Q."/>
            <person name="Du Z.-J."/>
        </authorList>
    </citation>
    <scope>NUCLEOTIDE SEQUENCE [LARGE SCALE GENOMIC DNA]</scope>
    <source>
        <strain evidence="3 4">U0301</strain>
    </source>
</reference>
<dbReference type="Gene3D" id="3.40.50.1010">
    <property type="entry name" value="5'-nuclease"/>
    <property type="match status" value="1"/>
</dbReference>
<dbReference type="PANTHER" id="PTHR35901">
    <property type="entry name" value="RIBONUCLEASE VAPC3"/>
    <property type="match status" value="1"/>
</dbReference>
<proteinExistence type="predicted"/>
<evidence type="ECO:0000256" key="1">
    <source>
        <dbReference type="ARBA" id="ARBA00022842"/>
    </source>
</evidence>
<keyword evidence="1" id="KW-0460">Magnesium</keyword>
<protein>
    <submittedName>
        <fullName evidence="3">PIN domain-containing protein</fullName>
    </submittedName>
</protein>
<dbReference type="EMBL" id="QRAN01000015">
    <property type="protein sequence ID" value="RLQ21213.1"/>
    <property type="molecule type" value="Genomic_DNA"/>
</dbReference>
<dbReference type="InterPro" id="IPR051619">
    <property type="entry name" value="TypeII_TA_RNase_PINc/VapC"/>
</dbReference>